<evidence type="ECO:0000313" key="9">
    <source>
        <dbReference type="EMBL" id="SLM37576.1"/>
    </source>
</evidence>
<evidence type="ECO:0000256" key="2">
    <source>
        <dbReference type="ARBA" id="ARBA00022448"/>
    </source>
</evidence>
<keyword evidence="6 8" id="KW-0472">Membrane</keyword>
<dbReference type="AlphaFoldDB" id="A0A1W5D3B7"/>
<evidence type="ECO:0000256" key="6">
    <source>
        <dbReference type="ARBA" id="ARBA00023136"/>
    </source>
</evidence>
<protein>
    <submittedName>
        <fullName evidence="9">Clc chloride channel</fullName>
    </submittedName>
</protein>
<evidence type="ECO:0000256" key="5">
    <source>
        <dbReference type="ARBA" id="ARBA00023065"/>
    </source>
</evidence>
<dbReference type="InterPro" id="IPR046342">
    <property type="entry name" value="CBS_dom_sf"/>
</dbReference>
<feature type="transmembrane region" description="Helical" evidence="8">
    <location>
        <begin position="477"/>
        <end position="497"/>
    </location>
</feature>
<reference evidence="10" key="1">
    <citation type="submission" date="2017-03" db="EMBL/GenBank/DDBJ databases">
        <authorList>
            <person name="Sharma R."/>
            <person name="Thines M."/>
        </authorList>
    </citation>
    <scope>NUCLEOTIDE SEQUENCE [LARGE SCALE GENOMIC DNA]</scope>
</reference>
<dbReference type="GO" id="GO:0005794">
    <property type="term" value="C:Golgi apparatus"/>
    <property type="evidence" value="ECO:0007669"/>
    <property type="project" value="TreeGrafter"/>
</dbReference>
<dbReference type="CDD" id="cd03684">
    <property type="entry name" value="ClC_3_like"/>
    <property type="match status" value="1"/>
</dbReference>
<accession>A0A1W5D3B7</accession>
<keyword evidence="3 8" id="KW-0812">Transmembrane</keyword>
<dbReference type="Pfam" id="PF00654">
    <property type="entry name" value="Voltage_CLC"/>
    <property type="match status" value="1"/>
</dbReference>
<evidence type="ECO:0000256" key="7">
    <source>
        <dbReference type="ARBA" id="ARBA00023214"/>
    </source>
</evidence>
<dbReference type="InterPro" id="IPR014743">
    <property type="entry name" value="Cl-channel_core"/>
</dbReference>
<comment type="subcellular location">
    <subcellularLocation>
        <location evidence="1">Membrane</location>
        <topology evidence="1">Multi-pass membrane protein</topology>
    </subcellularLocation>
</comment>
<evidence type="ECO:0000256" key="1">
    <source>
        <dbReference type="ARBA" id="ARBA00004141"/>
    </source>
</evidence>
<dbReference type="SUPFAM" id="SSF81340">
    <property type="entry name" value="Clc chloride channel"/>
    <property type="match status" value="1"/>
</dbReference>
<name>A0A1W5D3B7_9LECA</name>
<dbReference type="PRINTS" id="PR00762">
    <property type="entry name" value="CLCHANNEL"/>
</dbReference>
<keyword evidence="5" id="KW-0406">Ion transport</keyword>
<dbReference type="GO" id="GO:0005247">
    <property type="term" value="F:voltage-gated chloride channel activity"/>
    <property type="evidence" value="ECO:0007669"/>
    <property type="project" value="TreeGrafter"/>
</dbReference>
<evidence type="ECO:0000256" key="8">
    <source>
        <dbReference type="SAM" id="Phobius"/>
    </source>
</evidence>
<keyword evidence="7" id="KW-0868">Chloride</keyword>
<dbReference type="GO" id="GO:0005886">
    <property type="term" value="C:plasma membrane"/>
    <property type="evidence" value="ECO:0007669"/>
    <property type="project" value="TreeGrafter"/>
</dbReference>
<keyword evidence="10" id="KW-1185">Reference proteome</keyword>
<evidence type="ECO:0000256" key="4">
    <source>
        <dbReference type="ARBA" id="ARBA00022989"/>
    </source>
</evidence>
<feature type="transmembrane region" description="Helical" evidence="8">
    <location>
        <begin position="380"/>
        <end position="401"/>
    </location>
</feature>
<dbReference type="PANTHER" id="PTHR45711">
    <property type="entry name" value="CHLORIDE CHANNEL PROTEIN"/>
    <property type="match status" value="1"/>
</dbReference>
<evidence type="ECO:0000256" key="3">
    <source>
        <dbReference type="ARBA" id="ARBA00022692"/>
    </source>
</evidence>
<dbReference type="Gene3D" id="1.10.3080.10">
    <property type="entry name" value="Clc chloride channel"/>
    <property type="match status" value="1"/>
</dbReference>
<proteinExistence type="predicted"/>
<organism evidence="9 10">
    <name type="scientific">Lasallia pustulata</name>
    <dbReference type="NCBI Taxonomy" id="136370"/>
    <lineage>
        <taxon>Eukaryota</taxon>
        <taxon>Fungi</taxon>
        <taxon>Dikarya</taxon>
        <taxon>Ascomycota</taxon>
        <taxon>Pezizomycotina</taxon>
        <taxon>Lecanoromycetes</taxon>
        <taxon>OSLEUM clade</taxon>
        <taxon>Umbilicariomycetidae</taxon>
        <taxon>Umbilicariales</taxon>
        <taxon>Umbilicariaceae</taxon>
        <taxon>Lasallia</taxon>
    </lineage>
</organism>
<feature type="transmembrane region" description="Helical" evidence="8">
    <location>
        <begin position="97"/>
        <end position="117"/>
    </location>
</feature>
<keyword evidence="4 8" id="KW-1133">Transmembrane helix</keyword>
<dbReference type="GO" id="GO:0005769">
    <property type="term" value="C:early endosome"/>
    <property type="evidence" value="ECO:0007669"/>
    <property type="project" value="TreeGrafter"/>
</dbReference>
<sequence>MPADEEQANERTQLLLQVANDRRLSLIRREDANSLLSGRLSKEEHALSSTAVGERLPYNDYTTIDWLHDLIKDSFRFRAIHSRRGIRNDLLSAWDSCQGWVAAAIIGVLTACVAFLVDVAEATVSDWKLGYCKTNVFWNRESCCPSRKPLVTWDNTGESCEAWHTWTFQYSGAYGIYVGFALLFGIIAASATMLTKRSLPAAAPGHGDKHHDVTAGGPQGVVGKSMYMAAGSGIPEIKTILSGFVIPNFLDFKVLAVKAFGATFAVATGMCLGKEGPFVHISTCVAYLVGMCFPKYRENGRKLRELLSAGCASGLSVAFGAPIGGVLFAYEEISTYFPRKVLWRAFVCSLFAAIVLKALNPTGTGKLVLFETNYGTSYQPVHYLVFVVLGIAGGLFGGVFCKANFLWSKTFRKYSIIKDHPVFEVFLVVLATTILQYPNPLTREPGDIIIKNLLVDCRHPDDTSWVCQMEGKHDSRYMGWLVHGTITKLVLTIITFGCKVPSGIIIPALDAGAFFGRLIGQWITTISPGIFAMVGAAAFLAGVSRMTISLCVIMFELTGELEYIIPHMIAIMVAKWVADALEAEGVYDLAQSVLGHPFLDLDHAMSLVQNANELVEVLIPPEQTMHEITVDVPKDGLISCRVLDRKLEQLKRRGLLDAGLVLVQDGMLQGYLAEGELDFGLNDLRKVWADEGTKVRLLGNAEEGEFDMSMFVDRTPLTICAKAPMEYAVEMFGKLGLRHLCVVEEGSSKLVGVIIKKRLVVWLEGLKH</sequence>
<evidence type="ECO:0000313" key="10">
    <source>
        <dbReference type="Proteomes" id="UP000192927"/>
    </source>
</evidence>
<dbReference type="SUPFAM" id="SSF54631">
    <property type="entry name" value="CBS-domain pair"/>
    <property type="match status" value="1"/>
</dbReference>
<keyword evidence="2" id="KW-0813">Transport</keyword>
<dbReference type="EMBL" id="FWEW01001723">
    <property type="protein sequence ID" value="SLM37576.1"/>
    <property type="molecule type" value="Genomic_DNA"/>
</dbReference>
<feature type="transmembrane region" description="Helical" evidence="8">
    <location>
        <begin position="341"/>
        <end position="360"/>
    </location>
</feature>
<dbReference type="InterPro" id="IPR001807">
    <property type="entry name" value="ClC"/>
</dbReference>
<feature type="transmembrane region" description="Helical" evidence="8">
    <location>
        <begin position="306"/>
        <end position="329"/>
    </location>
</feature>
<dbReference type="PANTHER" id="PTHR45711:SF3">
    <property type="entry name" value="CLC CHANNEL"/>
    <property type="match status" value="1"/>
</dbReference>
<dbReference type="Proteomes" id="UP000192927">
    <property type="component" value="Unassembled WGS sequence"/>
</dbReference>
<feature type="transmembrane region" description="Helical" evidence="8">
    <location>
        <begin position="174"/>
        <end position="194"/>
    </location>
</feature>